<evidence type="ECO:0000313" key="9">
    <source>
        <dbReference type="Proteomes" id="UP000288395"/>
    </source>
</evidence>
<comment type="similarity">
    <text evidence="2">Belongs to the RmuC family.</text>
</comment>
<evidence type="ECO:0000256" key="6">
    <source>
        <dbReference type="SAM" id="MobiDB-lite"/>
    </source>
</evidence>
<evidence type="ECO:0000256" key="3">
    <source>
        <dbReference type="ARBA" id="ARBA00023054"/>
    </source>
</evidence>
<keyword evidence="9" id="KW-1185">Reference proteome</keyword>
<dbReference type="Proteomes" id="UP000288395">
    <property type="component" value="Unassembled WGS sequence"/>
</dbReference>
<comment type="function">
    <text evidence="1">Involved in DNA recombination.</text>
</comment>
<keyword evidence="7" id="KW-0812">Transmembrane</keyword>
<accession>A0A432W0V0</accession>
<sequence length="449" mass="51636">MLQTEFLLWIAATLVSGLFLGWLFTFFVFRRAVAREQVELQRTQVAQQGLQERLEQEQKEAQHWYTEFEKTKVGAEQAQAHLQEKLALLQKSEERLQKEFENLANRIFEQKTAALEARQEKSLAGTLSPLQKQLEGFRQQIAQQFSDETKQRSSLQQEILSLRQLNQQMSAEAEALTRALKGDSRQQGAWGEVVLERILQQSGLREGHEYTTQTQHRNDDGKRYRPDVIVHLPQDKDVIIDSKVSLAAYERYFNADDEQLRAQALDEHVLSLRNHIRDLGKKSYQQLEGVRTLDYVLLFVPIEPAFLLAVDREPNLIRQALEHHIMLVSPTNLLVALRTVNNIWQYEQQNQNAQKIAQEAAKLYDKFVGFVDDLQKVGNALDTSRKHFDGAMNKLASGKGNLVSRVEKFRELGVQPSKQIDRQLLQEQEESEGSGEAVESSQPHDKPKT</sequence>
<keyword evidence="7" id="KW-0472">Membrane</keyword>
<evidence type="ECO:0000256" key="2">
    <source>
        <dbReference type="ARBA" id="ARBA00009840"/>
    </source>
</evidence>
<name>A0A432W0V0_9GAMM</name>
<reference evidence="9" key="1">
    <citation type="journal article" date="2018" name="Front. Microbiol.">
        <title>Genome-Based Analysis Reveals the Taxonomy and Diversity of the Family Idiomarinaceae.</title>
        <authorList>
            <person name="Liu Y."/>
            <person name="Lai Q."/>
            <person name="Shao Z."/>
        </authorList>
    </citation>
    <scope>NUCLEOTIDE SEQUENCE [LARGE SCALE GENOMIC DNA]</scope>
    <source>
        <strain evidence="9">GBPy7</strain>
    </source>
</reference>
<evidence type="ECO:0000313" key="8">
    <source>
        <dbReference type="EMBL" id="RUO22649.1"/>
    </source>
</evidence>
<dbReference type="Pfam" id="PF02646">
    <property type="entry name" value="RmuC"/>
    <property type="match status" value="1"/>
</dbReference>
<keyword evidence="4" id="KW-0233">DNA recombination</keyword>
<keyword evidence="7" id="KW-1133">Transmembrane helix</keyword>
<dbReference type="GO" id="GO:0006310">
    <property type="term" value="P:DNA recombination"/>
    <property type="evidence" value="ECO:0007669"/>
    <property type="project" value="UniProtKB-KW"/>
</dbReference>
<keyword evidence="3 5" id="KW-0175">Coiled coil</keyword>
<dbReference type="RefSeq" id="WP_126766482.1">
    <property type="nucleotide sequence ID" value="NZ_PIPJ01000002.1"/>
</dbReference>
<evidence type="ECO:0000256" key="5">
    <source>
        <dbReference type="SAM" id="Coils"/>
    </source>
</evidence>
<dbReference type="InterPro" id="IPR003798">
    <property type="entry name" value="DNA_recombination_RmuC"/>
</dbReference>
<evidence type="ECO:0000256" key="1">
    <source>
        <dbReference type="ARBA" id="ARBA00003416"/>
    </source>
</evidence>
<dbReference type="PANTHER" id="PTHR30563:SF0">
    <property type="entry name" value="DNA RECOMBINATION PROTEIN RMUC"/>
    <property type="match status" value="1"/>
</dbReference>
<dbReference type="AlphaFoldDB" id="A0A432W0V0"/>
<organism evidence="8 9">
    <name type="scientific">Aliidiomarina iranensis</name>
    <dbReference type="NCBI Taxonomy" id="1434071"/>
    <lineage>
        <taxon>Bacteria</taxon>
        <taxon>Pseudomonadati</taxon>
        <taxon>Pseudomonadota</taxon>
        <taxon>Gammaproteobacteria</taxon>
        <taxon>Alteromonadales</taxon>
        <taxon>Idiomarinaceae</taxon>
        <taxon>Aliidiomarina</taxon>
    </lineage>
</organism>
<comment type="caution">
    <text evidence="8">The sequence shown here is derived from an EMBL/GenBank/DDBJ whole genome shotgun (WGS) entry which is preliminary data.</text>
</comment>
<feature type="coiled-coil region" evidence="5">
    <location>
        <begin position="40"/>
        <end position="106"/>
    </location>
</feature>
<feature type="transmembrane region" description="Helical" evidence="7">
    <location>
        <begin position="6"/>
        <end position="29"/>
    </location>
</feature>
<evidence type="ECO:0000256" key="7">
    <source>
        <dbReference type="SAM" id="Phobius"/>
    </source>
</evidence>
<dbReference type="OrthoDB" id="9765111at2"/>
<feature type="coiled-coil region" evidence="5">
    <location>
        <begin position="152"/>
        <end position="179"/>
    </location>
</feature>
<gene>
    <name evidence="8" type="ORF">CWE08_05650</name>
</gene>
<proteinExistence type="inferred from homology"/>
<protein>
    <submittedName>
        <fullName evidence="8">DNA recombination protein RmuC</fullName>
    </submittedName>
</protein>
<evidence type="ECO:0000256" key="4">
    <source>
        <dbReference type="ARBA" id="ARBA00023172"/>
    </source>
</evidence>
<feature type="region of interest" description="Disordered" evidence="6">
    <location>
        <begin position="417"/>
        <end position="449"/>
    </location>
</feature>
<dbReference type="EMBL" id="PIPJ01000002">
    <property type="protein sequence ID" value="RUO22649.1"/>
    <property type="molecule type" value="Genomic_DNA"/>
</dbReference>
<dbReference type="PANTHER" id="PTHR30563">
    <property type="entry name" value="DNA RECOMBINATION PROTEIN RMUC"/>
    <property type="match status" value="1"/>
</dbReference>